<name>A0A318JUS3_9NOCA</name>
<sequence>MGLFSFSAVPSRIVLIQSGISTILKAQKDSDADERGDSNQRDSSGHRRQLLDGA</sequence>
<feature type="compositionally biased region" description="Basic and acidic residues" evidence="1">
    <location>
        <begin position="26"/>
        <end position="45"/>
    </location>
</feature>
<evidence type="ECO:0000313" key="3">
    <source>
        <dbReference type="Proteomes" id="UP000247569"/>
    </source>
</evidence>
<evidence type="ECO:0000256" key="1">
    <source>
        <dbReference type="SAM" id="MobiDB-lite"/>
    </source>
</evidence>
<protein>
    <submittedName>
        <fullName evidence="2">Uncharacterized protein</fullName>
    </submittedName>
</protein>
<evidence type="ECO:0000313" key="2">
    <source>
        <dbReference type="EMBL" id="PXX59684.1"/>
    </source>
</evidence>
<comment type="caution">
    <text evidence="2">The sequence shown here is derived from an EMBL/GenBank/DDBJ whole genome shotgun (WGS) entry which is preliminary data.</text>
</comment>
<accession>A0A318JUS3</accession>
<dbReference type="Proteomes" id="UP000247569">
    <property type="component" value="Unassembled WGS sequence"/>
</dbReference>
<dbReference type="EMBL" id="QJKF01000011">
    <property type="protein sequence ID" value="PXX59684.1"/>
    <property type="molecule type" value="Genomic_DNA"/>
</dbReference>
<keyword evidence="3" id="KW-1185">Reference proteome</keyword>
<organism evidence="2 3">
    <name type="scientific">Nocardia tenerifensis</name>
    <dbReference type="NCBI Taxonomy" id="228006"/>
    <lineage>
        <taxon>Bacteria</taxon>
        <taxon>Bacillati</taxon>
        <taxon>Actinomycetota</taxon>
        <taxon>Actinomycetes</taxon>
        <taxon>Mycobacteriales</taxon>
        <taxon>Nocardiaceae</taxon>
        <taxon>Nocardia</taxon>
    </lineage>
</organism>
<reference evidence="2 3" key="1">
    <citation type="submission" date="2018-05" db="EMBL/GenBank/DDBJ databases">
        <title>Genomic Encyclopedia of Type Strains, Phase IV (KMG-IV): sequencing the most valuable type-strain genomes for metagenomic binning, comparative biology and taxonomic classification.</title>
        <authorList>
            <person name="Goeker M."/>
        </authorList>
    </citation>
    <scope>NUCLEOTIDE SEQUENCE [LARGE SCALE GENOMIC DNA]</scope>
    <source>
        <strain evidence="2 3">DSM 44704</strain>
    </source>
</reference>
<dbReference type="RefSeq" id="WP_157195416.1">
    <property type="nucleotide sequence ID" value="NZ_QJKF01000011.1"/>
</dbReference>
<dbReference type="AlphaFoldDB" id="A0A318JUS3"/>
<proteinExistence type="predicted"/>
<feature type="region of interest" description="Disordered" evidence="1">
    <location>
        <begin position="26"/>
        <end position="54"/>
    </location>
</feature>
<gene>
    <name evidence="2" type="ORF">DFR70_11166</name>
</gene>